<name>X0TBV4_9ZZZZ</name>
<protein>
    <recommendedName>
        <fullName evidence="2">HEPN domain-containing protein</fullName>
    </recommendedName>
</protein>
<comment type="caution">
    <text evidence="1">The sequence shown here is derived from an EMBL/GenBank/DDBJ whole genome shotgun (WGS) entry which is preliminary data.</text>
</comment>
<organism evidence="1">
    <name type="scientific">marine sediment metagenome</name>
    <dbReference type="NCBI Taxonomy" id="412755"/>
    <lineage>
        <taxon>unclassified sequences</taxon>
        <taxon>metagenomes</taxon>
        <taxon>ecological metagenomes</taxon>
    </lineage>
</organism>
<feature type="non-terminal residue" evidence="1">
    <location>
        <position position="73"/>
    </location>
</feature>
<dbReference type="EMBL" id="BARS01008071">
    <property type="protein sequence ID" value="GAF73535.1"/>
    <property type="molecule type" value="Genomic_DNA"/>
</dbReference>
<accession>X0TBV4</accession>
<proteinExistence type="predicted"/>
<evidence type="ECO:0008006" key="2">
    <source>
        <dbReference type="Google" id="ProtNLM"/>
    </source>
</evidence>
<dbReference type="AlphaFoldDB" id="X0TBV4"/>
<reference evidence="1" key="1">
    <citation type="journal article" date="2014" name="Front. Microbiol.">
        <title>High frequency of phylogenetically diverse reductive dehalogenase-homologous genes in deep subseafloor sedimentary metagenomes.</title>
        <authorList>
            <person name="Kawai M."/>
            <person name="Futagami T."/>
            <person name="Toyoda A."/>
            <person name="Takaki Y."/>
            <person name="Nishi S."/>
            <person name="Hori S."/>
            <person name="Arai W."/>
            <person name="Tsubouchi T."/>
            <person name="Morono Y."/>
            <person name="Uchiyama I."/>
            <person name="Ito T."/>
            <person name="Fujiyama A."/>
            <person name="Inagaki F."/>
            <person name="Takami H."/>
        </authorList>
    </citation>
    <scope>NUCLEOTIDE SEQUENCE</scope>
    <source>
        <strain evidence="1">Expedition CK06-06</strain>
    </source>
</reference>
<evidence type="ECO:0000313" key="1">
    <source>
        <dbReference type="EMBL" id="GAF73535.1"/>
    </source>
</evidence>
<dbReference type="Gene3D" id="1.20.120.330">
    <property type="entry name" value="Nucleotidyltransferases domain 2"/>
    <property type="match status" value="1"/>
</dbReference>
<sequence length="73" mass="8563">MKESLSHLPERERGELGRIVSIIRQTVPQAEMIRQAYVGARYHDDYKITPQELKYLARCVELLREQVETSCET</sequence>
<gene>
    <name evidence="1" type="ORF">S01H1_15466</name>
</gene>